<dbReference type="Proteomes" id="UP000319040">
    <property type="component" value="Unassembled WGS sequence"/>
</dbReference>
<dbReference type="GO" id="GO:0005261">
    <property type="term" value="F:monoatomic cation channel activity"/>
    <property type="evidence" value="ECO:0007669"/>
    <property type="project" value="TreeGrafter"/>
</dbReference>
<reference evidence="7 8" key="1">
    <citation type="submission" date="2017-05" db="EMBL/GenBank/DDBJ databases">
        <authorList>
            <person name="Varghese N."/>
            <person name="Submissions S."/>
        </authorList>
    </citation>
    <scope>NUCLEOTIDE SEQUENCE [LARGE SCALE GENOMIC DNA]</scope>
    <source>
        <strain evidence="7 8">DSM 27040</strain>
    </source>
</reference>
<dbReference type="Pfam" id="PF13585">
    <property type="entry name" value="CHU_C"/>
    <property type="match status" value="1"/>
</dbReference>
<feature type="domain" description="PKD" evidence="6">
    <location>
        <begin position="984"/>
        <end position="1024"/>
    </location>
</feature>
<dbReference type="NCBIfam" id="TIGR04131">
    <property type="entry name" value="Bac_Flav_CTERM"/>
    <property type="match status" value="1"/>
</dbReference>
<protein>
    <submittedName>
        <fullName evidence="7">Gliding motility-associated C-terminal domain-containing protein</fullName>
    </submittedName>
</protein>
<dbReference type="Gene3D" id="2.60.40.10">
    <property type="entry name" value="Immunoglobulins"/>
    <property type="match status" value="14"/>
</dbReference>
<feature type="domain" description="PKD" evidence="6">
    <location>
        <begin position="816"/>
        <end position="856"/>
    </location>
</feature>
<accession>A0A521AS59</accession>
<dbReference type="InterPro" id="IPR035986">
    <property type="entry name" value="PKD_dom_sf"/>
</dbReference>
<feature type="domain" description="PKD" evidence="6">
    <location>
        <begin position="25"/>
        <end position="102"/>
    </location>
</feature>
<sequence length="1448" mass="162556">MNKHLRFFSFHFIVIFSFIHVNSQVVVNFTSKTQEGCVPLQVNFVNKTPNEGNLTYLWDFGDGNTSTEPNPHYTYTSVGRYTVSLTVTDGDNSQSLTKENFIHIYDAPVVSFTPDSPTEQCAPFDIHFISHISSTTTNDNYLWDFGDGIFSTDPNPVHTFQQPGIYSVTLIYTDKNGCISKTSIDELIIAKKPTAIFEVKERFSCKGILNTQFNNQSYGIGDLSYKWDFGDQQFSHQQSPAHQYTQAGSYDVSLTVTDDLGCSDSIVFKELIEVSNTLAGFTLIADTVCPNTPVLFTNTSINNRINKWDFGDGKNSTEINPSHIYTQPGDYVVELVIENYECTSRTTALIHVEEVKADFTISDSFACQVPVDITYNATGDPMESYNWIFGKDETSDQKTPMHTYTSSEELSKHKKQNHTTTLIVTSKHGCKAKVVKKDVLQIVLPQVKITSDRPTSGCTPIDIKFDHTITYDTPLDHISGITWKTDKGDPSTEDAFHYTYNEVGKYNVYLSATTERGCTANSSITISAGQKVEADFKVKDKNIFCASEAVEFIDITNNAPLFDDIVWDFGDGMKSEMGIPMHHYTDTGYMDVKLQVTHNGCISSTKKDKAVYIKGPIAKYSRIQNCDSPYTADFTIDLIDADSYTCYFDDGDSIVNAGTNFSHTYTQKGIYAVVLKAHKAGSTCSFSYHNNILISDPQAVFDTTGTGPCANTALRFDASQSSDAASFDFNGMYKKYLWDFGDNTTVEFSDDPIVHKYKHKGTFVAQLVVKDRNNCTDTLRKEIKIFNPLSKFTNDYVDGCMPVKYQFNNLSEHELPITRWEWDFGDGTTSNQENPTHEYQAFGNYNVRLSLTNEKGCTSSMLLKNEIKVIDPHAAFTVSKLNACINDTLLFWDRSKSNVSDFLWDFGDGNQSTLRNPKHVYSHPGIYDVSLTITDHHGCELKHTEPSYINTEAPPVAQFTSNQQESNCYPFPVLFSNETNYSKPGTQKWMFGDNLDGSTLSKPQHIYTKPGNYQVSLIAYSANGCADTLTKADFIRVKGPYAEIALPDTACFNSELTFGVKNENNLSSVVWDFRDGSISTDLESKHRYKQSGYLYPLLLLKSDSKFECNKIITDTIFIREQVKAKFIYPDDNNSGCIPFNMRVINQSENAVNYQWQSGNGMESNEASPSFVYKTNGTYPLKLVAKDSFGCSDTLVDAITAHPLPTITTSPDTFICVGNNLLLQAYGGIAYRWDHSPYLDDLNIDAPIANPVKNTTFRVSVTDQNSCVNKDSVRVTVQQIPVLEPIDTTIIIGETVQLNLYRNNIKTYTWEDAPGISCTNCPNPILSPLNSTEYMVSVTDTSNCFTEVYKAKVKVEKKYSVDVPTAFTPNNDNINDIIYVKGWGLKKLVYFRVFNRLGQIVFETDNLKKGWDGKFKGNPQIADTYNYVVKVVTYNDDMLEKKGSFNLLR</sequence>
<dbReference type="InterPro" id="IPR026341">
    <property type="entry name" value="T9SS_type_B"/>
</dbReference>
<dbReference type="RefSeq" id="WP_142531741.1">
    <property type="nucleotide sequence ID" value="NZ_FXTB01000001.1"/>
</dbReference>
<keyword evidence="3" id="KW-0677">Repeat</keyword>
<dbReference type="InterPro" id="IPR022409">
    <property type="entry name" value="PKD/Chitinase_dom"/>
</dbReference>
<feature type="domain" description="PKD" evidence="6">
    <location>
        <begin position="209"/>
        <end position="261"/>
    </location>
</feature>
<feature type="domain" description="PKD" evidence="6">
    <location>
        <begin position="872"/>
        <end position="938"/>
    </location>
</feature>
<evidence type="ECO:0000256" key="5">
    <source>
        <dbReference type="ARBA" id="ARBA00023136"/>
    </source>
</evidence>
<evidence type="ECO:0000256" key="2">
    <source>
        <dbReference type="ARBA" id="ARBA00022692"/>
    </source>
</evidence>
<feature type="domain" description="PKD" evidence="6">
    <location>
        <begin position="736"/>
        <end position="771"/>
    </location>
</feature>
<dbReference type="GO" id="GO:0005886">
    <property type="term" value="C:plasma membrane"/>
    <property type="evidence" value="ECO:0007669"/>
    <property type="project" value="TreeGrafter"/>
</dbReference>
<feature type="domain" description="PKD" evidence="6">
    <location>
        <begin position="1145"/>
        <end position="1189"/>
    </location>
</feature>
<dbReference type="InterPro" id="IPR013783">
    <property type="entry name" value="Ig-like_fold"/>
</dbReference>
<dbReference type="InterPro" id="IPR000601">
    <property type="entry name" value="PKD_dom"/>
</dbReference>
<evidence type="ECO:0000256" key="3">
    <source>
        <dbReference type="ARBA" id="ARBA00022737"/>
    </source>
</evidence>
<dbReference type="CDD" id="cd00146">
    <property type="entry name" value="PKD"/>
    <property type="match status" value="10"/>
</dbReference>
<proteinExistence type="predicted"/>
<feature type="domain" description="PKD" evidence="6">
    <location>
        <begin position="307"/>
        <end position="339"/>
    </location>
</feature>
<dbReference type="Pfam" id="PF18911">
    <property type="entry name" value="PKD_4"/>
    <property type="match status" value="9"/>
</dbReference>
<organism evidence="7 8">
    <name type="scientific">Saccharicrinis carchari</name>
    <dbReference type="NCBI Taxonomy" id="1168039"/>
    <lineage>
        <taxon>Bacteria</taxon>
        <taxon>Pseudomonadati</taxon>
        <taxon>Bacteroidota</taxon>
        <taxon>Bacteroidia</taxon>
        <taxon>Marinilabiliales</taxon>
        <taxon>Marinilabiliaceae</taxon>
        <taxon>Saccharicrinis</taxon>
    </lineage>
</organism>
<dbReference type="SMART" id="SM00089">
    <property type="entry name" value="PKD"/>
    <property type="match status" value="12"/>
</dbReference>
<dbReference type="SUPFAM" id="SSF49299">
    <property type="entry name" value="PKD domain"/>
    <property type="match status" value="14"/>
</dbReference>
<keyword evidence="8" id="KW-1185">Reference proteome</keyword>
<gene>
    <name evidence="7" type="ORF">SAMN06265379_101352</name>
</gene>
<feature type="domain" description="PKD" evidence="6">
    <location>
        <begin position="446"/>
        <end position="528"/>
    </location>
</feature>
<keyword evidence="2" id="KW-0812">Transmembrane</keyword>
<dbReference type="PANTHER" id="PTHR46730:SF4">
    <property type="entry name" value="POLYCYSTIC KIDNEY DISEASE PROTEIN 1-LIKE 1"/>
    <property type="match status" value="1"/>
</dbReference>
<evidence type="ECO:0000313" key="8">
    <source>
        <dbReference type="Proteomes" id="UP000319040"/>
    </source>
</evidence>
<evidence type="ECO:0000256" key="1">
    <source>
        <dbReference type="ARBA" id="ARBA00004141"/>
    </source>
</evidence>
<dbReference type="PROSITE" id="PS50093">
    <property type="entry name" value="PKD"/>
    <property type="match status" value="13"/>
</dbReference>
<keyword evidence="4" id="KW-1133">Transmembrane helix</keyword>
<feature type="domain" description="PKD" evidence="6">
    <location>
        <begin position="141"/>
        <end position="177"/>
    </location>
</feature>
<dbReference type="PANTHER" id="PTHR46730">
    <property type="entry name" value="POLYCYSTIN-1"/>
    <property type="match status" value="1"/>
</dbReference>
<name>A0A521AS59_SACCC</name>
<dbReference type="GO" id="GO:0006816">
    <property type="term" value="P:calcium ion transport"/>
    <property type="evidence" value="ECO:0007669"/>
    <property type="project" value="TreeGrafter"/>
</dbReference>
<keyword evidence="5" id="KW-0472">Membrane</keyword>
<evidence type="ECO:0000256" key="4">
    <source>
        <dbReference type="ARBA" id="ARBA00022989"/>
    </source>
</evidence>
<feature type="domain" description="PKD" evidence="6">
    <location>
        <begin position="354"/>
        <end position="407"/>
    </location>
</feature>
<dbReference type="EMBL" id="FXTB01000001">
    <property type="protein sequence ID" value="SMO37601.1"/>
    <property type="molecule type" value="Genomic_DNA"/>
</dbReference>
<feature type="domain" description="PKD" evidence="6">
    <location>
        <begin position="1039"/>
        <end position="1092"/>
    </location>
</feature>
<feature type="domain" description="PKD" evidence="6">
    <location>
        <begin position="546"/>
        <end position="599"/>
    </location>
</feature>
<evidence type="ECO:0000313" key="7">
    <source>
        <dbReference type="EMBL" id="SMO37601.1"/>
    </source>
</evidence>
<comment type="subcellular location">
    <subcellularLocation>
        <location evidence="1">Membrane</location>
        <topology evidence="1">Multi-pass membrane protein</topology>
    </subcellularLocation>
</comment>
<evidence type="ECO:0000259" key="6">
    <source>
        <dbReference type="PROSITE" id="PS50093"/>
    </source>
</evidence>
<dbReference type="OrthoDB" id="7794186at2"/>